<dbReference type="Proteomes" id="UP000716291">
    <property type="component" value="Unassembled WGS sequence"/>
</dbReference>
<organism evidence="3 4">
    <name type="scientific">Rhizopus oryzae</name>
    <name type="common">Mucormycosis agent</name>
    <name type="synonym">Rhizopus arrhizus var. delemar</name>
    <dbReference type="NCBI Taxonomy" id="64495"/>
    <lineage>
        <taxon>Eukaryota</taxon>
        <taxon>Fungi</taxon>
        <taxon>Fungi incertae sedis</taxon>
        <taxon>Mucoromycota</taxon>
        <taxon>Mucoromycotina</taxon>
        <taxon>Mucoromycetes</taxon>
        <taxon>Mucorales</taxon>
        <taxon>Mucorineae</taxon>
        <taxon>Rhizopodaceae</taxon>
        <taxon>Rhizopus</taxon>
    </lineage>
</organism>
<evidence type="ECO:0000256" key="2">
    <source>
        <dbReference type="SAM" id="Phobius"/>
    </source>
</evidence>
<keyword evidence="2" id="KW-1133">Transmembrane helix</keyword>
<feature type="transmembrane region" description="Helical" evidence="2">
    <location>
        <begin position="41"/>
        <end position="60"/>
    </location>
</feature>
<keyword evidence="2" id="KW-0472">Membrane</keyword>
<protein>
    <submittedName>
        <fullName evidence="3">Uncharacterized protein</fullName>
    </submittedName>
</protein>
<evidence type="ECO:0000256" key="1">
    <source>
        <dbReference type="SAM" id="MobiDB-lite"/>
    </source>
</evidence>
<reference evidence="3" key="1">
    <citation type="journal article" date="2020" name="Microb. Genom.">
        <title>Genetic diversity of clinical and environmental Mucorales isolates obtained from an investigation of mucormycosis cases among solid organ transplant recipients.</title>
        <authorList>
            <person name="Nguyen M.H."/>
            <person name="Kaul D."/>
            <person name="Muto C."/>
            <person name="Cheng S.J."/>
            <person name="Richter R.A."/>
            <person name="Bruno V.M."/>
            <person name="Liu G."/>
            <person name="Beyhan S."/>
            <person name="Sundermann A.J."/>
            <person name="Mounaud S."/>
            <person name="Pasculle A.W."/>
            <person name="Nierman W.C."/>
            <person name="Driscoll E."/>
            <person name="Cumbie R."/>
            <person name="Clancy C.J."/>
            <person name="Dupont C.L."/>
        </authorList>
    </citation>
    <scope>NUCLEOTIDE SEQUENCE</scope>
    <source>
        <strain evidence="3">GL11</strain>
    </source>
</reference>
<name>A0A9P6WRU1_RHIOR</name>
<keyword evidence="4" id="KW-1185">Reference proteome</keyword>
<dbReference type="EMBL" id="JAANQT010018525">
    <property type="protein sequence ID" value="KAG1271268.1"/>
    <property type="molecule type" value="Genomic_DNA"/>
</dbReference>
<accession>A0A9P6WRU1</accession>
<keyword evidence="2" id="KW-0812">Transmembrane</keyword>
<sequence>MNDAMVGPVPGRMPNAAPMAVPRTSAPRDCLMSPASGRIDFMLILPVVILLSPPMRLMFFRKSATPNRPMASATICKPSESSRMPK</sequence>
<dbReference type="AlphaFoldDB" id="A0A9P6WRU1"/>
<comment type="caution">
    <text evidence="3">The sequence shown here is derived from an EMBL/GenBank/DDBJ whole genome shotgun (WGS) entry which is preliminary data.</text>
</comment>
<feature type="region of interest" description="Disordered" evidence="1">
    <location>
        <begin position="1"/>
        <end position="25"/>
    </location>
</feature>
<gene>
    <name evidence="3" type="ORF">G6F64_015608</name>
</gene>
<proteinExistence type="predicted"/>
<evidence type="ECO:0000313" key="4">
    <source>
        <dbReference type="Proteomes" id="UP000716291"/>
    </source>
</evidence>
<evidence type="ECO:0000313" key="3">
    <source>
        <dbReference type="EMBL" id="KAG1271268.1"/>
    </source>
</evidence>